<dbReference type="Gramene" id="LPERR06G09750.1">
    <property type="protein sequence ID" value="LPERR06G09750.1"/>
    <property type="gene ID" value="LPERR06G09750"/>
</dbReference>
<evidence type="ECO:0000313" key="1">
    <source>
        <dbReference type="EnsemblPlants" id="LPERR06G09750.1"/>
    </source>
</evidence>
<evidence type="ECO:0000313" key="2">
    <source>
        <dbReference type="Proteomes" id="UP000032180"/>
    </source>
</evidence>
<accession>A0A0D9WPB7</accession>
<reference evidence="2" key="2">
    <citation type="submission" date="2013-12" db="EMBL/GenBank/DDBJ databases">
        <authorList>
            <person name="Yu Y."/>
            <person name="Lee S."/>
            <person name="de Baynast K."/>
            <person name="Wissotski M."/>
            <person name="Liu L."/>
            <person name="Talag J."/>
            <person name="Goicoechea J."/>
            <person name="Angelova A."/>
            <person name="Jetty R."/>
            <person name="Kudrna D."/>
            <person name="Golser W."/>
            <person name="Rivera L."/>
            <person name="Zhang J."/>
            <person name="Wing R."/>
        </authorList>
    </citation>
    <scope>NUCLEOTIDE SEQUENCE</scope>
</reference>
<reference evidence="1 2" key="1">
    <citation type="submission" date="2012-08" db="EMBL/GenBank/DDBJ databases">
        <title>Oryza genome evolution.</title>
        <authorList>
            <person name="Wing R.A."/>
        </authorList>
    </citation>
    <scope>NUCLEOTIDE SEQUENCE</scope>
</reference>
<reference evidence="1" key="3">
    <citation type="submission" date="2015-04" db="UniProtKB">
        <authorList>
            <consortium name="EnsemblPlants"/>
        </authorList>
    </citation>
    <scope>IDENTIFICATION</scope>
</reference>
<dbReference type="AlphaFoldDB" id="A0A0D9WPB7"/>
<name>A0A0D9WPB7_9ORYZ</name>
<proteinExistence type="predicted"/>
<dbReference type="HOGENOM" id="CLU_1374013_0_0_1"/>
<dbReference type="EnsemblPlants" id="LPERR06G09750.1">
    <property type="protein sequence ID" value="LPERR06G09750.1"/>
    <property type="gene ID" value="LPERR06G09750"/>
</dbReference>
<organism evidence="1 2">
    <name type="scientific">Leersia perrieri</name>
    <dbReference type="NCBI Taxonomy" id="77586"/>
    <lineage>
        <taxon>Eukaryota</taxon>
        <taxon>Viridiplantae</taxon>
        <taxon>Streptophyta</taxon>
        <taxon>Embryophyta</taxon>
        <taxon>Tracheophyta</taxon>
        <taxon>Spermatophyta</taxon>
        <taxon>Magnoliopsida</taxon>
        <taxon>Liliopsida</taxon>
        <taxon>Poales</taxon>
        <taxon>Poaceae</taxon>
        <taxon>BOP clade</taxon>
        <taxon>Oryzoideae</taxon>
        <taxon>Oryzeae</taxon>
        <taxon>Oryzinae</taxon>
        <taxon>Leersia</taxon>
    </lineage>
</organism>
<sequence length="199" mass="22714">MHNITGNLGEMSIADFVRGSSFLSSIYHPDDFRVIDVFGHNWIHTINIPSFFKLGLINFHHVCFSIILRRSRWMLIRSSAHKHRSSRSRLPGRLSHLRLLLMHNITGNLGDLSIADCVRGSSFLSSIYHPDDFHVIDIFGHNWINTINNPSFFKLGLINFHHVCLCVCLCLCLCLCVCERESKIFVCVTKSKISVCVCV</sequence>
<dbReference type="Proteomes" id="UP000032180">
    <property type="component" value="Chromosome 6"/>
</dbReference>
<keyword evidence="2" id="KW-1185">Reference proteome</keyword>
<protein>
    <submittedName>
        <fullName evidence="1">Uncharacterized protein</fullName>
    </submittedName>
</protein>